<evidence type="ECO:0000313" key="4">
    <source>
        <dbReference type="Proteomes" id="UP000775547"/>
    </source>
</evidence>
<accession>A0A9P7GAS5</accession>
<feature type="transmembrane region" description="Helical" evidence="2">
    <location>
        <begin position="12"/>
        <end position="30"/>
    </location>
</feature>
<dbReference type="EMBL" id="JABCKV010000103">
    <property type="protein sequence ID" value="KAG5643617.1"/>
    <property type="molecule type" value="Genomic_DNA"/>
</dbReference>
<gene>
    <name evidence="3" type="ORF">DXG03_000584</name>
</gene>
<keyword evidence="2" id="KW-0812">Transmembrane</keyword>
<keyword evidence="2" id="KW-1133">Transmembrane helix</keyword>
<dbReference type="Proteomes" id="UP000775547">
    <property type="component" value="Unassembled WGS sequence"/>
</dbReference>
<keyword evidence="2" id="KW-0472">Membrane</keyword>
<dbReference type="AlphaFoldDB" id="A0A9P7GAS5"/>
<evidence type="ECO:0000313" key="3">
    <source>
        <dbReference type="EMBL" id="KAG5643617.1"/>
    </source>
</evidence>
<reference evidence="3" key="2">
    <citation type="submission" date="2021-10" db="EMBL/GenBank/DDBJ databases">
        <title>Phylogenomics reveals ancestral predisposition of the termite-cultivated fungus Termitomyces towards a domesticated lifestyle.</title>
        <authorList>
            <person name="Auxier B."/>
            <person name="Grum-Grzhimaylo A."/>
            <person name="Cardenas M.E."/>
            <person name="Lodge J.D."/>
            <person name="Laessoe T."/>
            <person name="Pedersen O."/>
            <person name="Smith M.E."/>
            <person name="Kuyper T.W."/>
            <person name="Franco-Molano E.A."/>
            <person name="Baroni T.J."/>
            <person name="Aanen D.K."/>
        </authorList>
    </citation>
    <scope>NUCLEOTIDE SEQUENCE</scope>
    <source>
        <strain evidence="3">AP01</strain>
        <tissue evidence="3">Mycelium</tissue>
    </source>
</reference>
<proteinExistence type="predicted"/>
<reference evidence="3" key="1">
    <citation type="submission" date="2020-07" db="EMBL/GenBank/DDBJ databases">
        <authorList>
            <person name="Nieuwenhuis M."/>
            <person name="Van De Peppel L.J.J."/>
        </authorList>
    </citation>
    <scope>NUCLEOTIDE SEQUENCE</scope>
    <source>
        <strain evidence="3">AP01</strain>
        <tissue evidence="3">Mycelium</tissue>
    </source>
</reference>
<sequence length="123" mass="13729">MTCPNDRIGRAIRITIDAGLAYTASMFVLLGFHLKAGQAQDVVMHAIVQIIGISFNLVICRIVRNDPDEEILSSIMTLPSRPMVIKKEVVVCQARPNDEWCSRSPWSMDDHKARSLHPLDSQG</sequence>
<evidence type="ECO:0000256" key="1">
    <source>
        <dbReference type="SAM" id="MobiDB-lite"/>
    </source>
</evidence>
<dbReference type="OrthoDB" id="3346544at2759"/>
<name>A0A9P7GAS5_9AGAR</name>
<protein>
    <submittedName>
        <fullName evidence="3">Uncharacterized protein</fullName>
    </submittedName>
</protein>
<evidence type="ECO:0000256" key="2">
    <source>
        <dbReference type="SAM" id="Phobius"/>
    </source>
</evidence>
<feature type="transmembrane region" description="Helical" evidence="2">
    <location>
        <begin position="42"/>
        <end position="63"/>
    </location>
</feature>
<comment type="caution">
    <text evidence="3">The sequence shown here is derived from an EMBL/GenBank/DDBJ whole genome shotgun (WGS) entry which is preliminary data.</text>
</comment>
<keyword evidence="4" id="KW-1185">Reference proteome</keyword>
<organism evidence="3 4">
    <name type="scientific">Asterophora parasitica</name>
    <dbReference type="NCBI Taxonomy" id="117018"/>
    <lineage>
        <taxon>Eukaryota</taxon>
        <taxon>Fungi</taxon>
        <taxon>Dikarya</taxon>
        <taxon>Basidiomycota</taxon>
        <taxon>Agaricomycotina</taxon>
        <taxon>Agaricomycetes</taxon>
        <taxon>Agaricomycetidae</taxon>
        <taxon>Agaricales</taxon>
        <taxon>Tricholomatineae</taxon>
        <taxon>Lyophyllaceae</taxon>
        <taxon>Asterophora</taxon>
    </lineage>
</organism>
<feature type="region of interest" description="Disordered" evidence="1">
    <location>
        <begin position="103"/>
        <end position="123"/>
    </location>
</feature>